<comment type="subunit">
    <text evidence="5">Part of the 30S ribosomal subunit. Contacts proteins S3 and S10.</text>
</comment>
<dbReference type="GO" id="GO:0005737">
    <property type="term" value="C:cytoplasm"/>
    <property type="evidence" value="ECO:0007669"/>
    <property type="project" value="UniProtKB-ARBA"/>
</dbReference>
<dbReference type="GO" id="GO:0015935">
    <property type="term" value="C:small ribosomal subunit"/>
    <property type="evidence" value="ECO:0007669"/>
    <property type="project" value="TreeGrafter"/>
</dbReference>
<name>A0AAU7ZY20_9FLAO</name>
<dbReference type="EMBL" id="CP158689">
    <property type="protein sequence ID" value="XCC45268.1"/>
    <property type="molecule type" value="Genomic_DNA"/>
</dbReference>
<dbReference type="GO" id="GO:0003735">
    <property type="term" value="F:structural constituent of ribosome"/>
    <property type="evidence" value="ECO:0007669"/>
    <property type="project" value="InterPro"/>
</dbReference>
<gene>
    <name evidence="6" type="primary">rpsN</name>
    <name evidence="6" type="ORF">ABUS76_00660</name>
</gene>
<dbReference type="Pfam" id="PF00253">
    <property type="entry name" value="Ribosomal_S14"/>
    <property type="match status" value="1"/>
</dbReference>
<keyword evidence="2 6" id="KW-0689">Ribosomal protein</keyword>
<evidence type="ECO:0000256" key="4">
    <source>
        <dbReference type="ARBA" id="ARBA00035167"/>
    </source>
</evidence>
<dbReference type="PANTHER" id="PTHR19836">
    <property type="entry name" value="30S RIBOSOMAL PROTEIN S14"/>
    <property type="match status" value="1"/>
</dbReference>
<dbReference type="NCBIfam" id="NF006477">
    <property type="entry name" value="PRK08881.1"/>
    <property type="match status" value="1"/>
</dbReference>
<organism evidence="6">
    <name type="scientific">Candidatus Shikimatogenerans sp. Ttur</name>
    <dbReference type="NCBI Taxonomy" id="3158569"/>
    <lineage>
        <taxon>Bacteria</taxon>
        <taxon>Pseudomonadati</taxon>
        <taxon>Bacteroidota</taxon>
        <taxon>Flavobacteriia</taxon>
        <taxon>Flavobacteriales</taxon>
        <taxon>Candidatus Shikimatogenerans</taxon>
    </lineage>
</organism>
<sequence>MSRKSLIYKQNKIKKMVLKYKNKKDKLKKNKKWLYLQNIPKNASIVRIKNLCSITGRTRGYIRIFGISRILFRKLASLGLIPGVKKYSW</sequence>
<reference evidence="6" key="1">
    <citation type="submission" date="2024-06" db="EMBL/GenBank/DDBJ databases">
        <title>Diversity, functionality, and evolutionary history of bacterial symbionts in false click beetles (Coleoptera, Throscidae).</title>
        <authorList>
            <person name="Wierz J.C."/>
            <person name="Malm H."/>
            <person name="Kaltenpoth M."/>
            <person name="Engl T."/>
        </authorList>
    </citation>
    <scope>NUCLEOTIDE SEQUENCE</scope>
    <source>
        <strain evidence="6">Ttur</strain>
    </source>
</reference>
<dbReference type="InterPro" id="IPR001209">
    <property type="entry name" value="Ribosomal_uS14"/>
</dbReference>
<evidence type="ECO:0000256" key="2">
    <source>
        <dbReference type="ARBA" id="ARBA00022980"/>
    </source>
</evidence>
<evidence type="ECO:0000256" key="1">
    <source>
        <dbReference type="ARBA" id="ARBA00003686"/>
    </source>
</evidence>
<evidence type="ECO:0000313" key="6">
    <source>
        <dbReference type="EMBL" id="XCC45268.1"/>
    </source>
</evidence>
<dbReference type="InterPro" id="IPR043140">
    <property type="entry name" value="Ribosomal_uS14_sf"/>
</dbReference>
<protein>
    <recommendedName>
        <fullName evidence="4">Small ribosomal subunit protein uS14</fullName>
    </recommendedName>
</protein>
<evidence type="ECO:0000256" key="3">
    <source>
        <dbReference type="ARBA" id="ARBA00023274"/>
    </source>
</evidence>
<dbReference type="PANTHER" id="PTHR19836:SF19">
    <property type="entry name" value="SMALL RIBOSOMAL SUBUNIT PROTEIN US14M"/>
    <property type="match status" value="1"/>
</dbReference>
<dbReference type="Gene3D" id="4.10.830.10">
    <property type="entry name" value="30s Ribosomal Protein S14, Chain N"/>
    <property type="match status" value="1"/>
</dbReference>
<evidence type="ECO:0000256" key="5">
    <source>
        <dbReference type="ARBA" id="ARBA00047110"/>
    </source>
</evidence>
<proteinExistence type="predicted"/>
<accession>A0AAU7ZY20</accession>
<keyword evidence="3" id="KW-0687">Ribonucleoprotein</keyword>
<comment type="function">
    <text evidence="1">Binds 16S rRNA, required for the assembly of 30S particles and may also be responsible for determining the conformation of the 16S rRNA at the A site.</text>
</comment>
<dbReference type="GO" id="GO:0006412">
    <property type="term" value="P:translation"/>
    <property type="evidence" value="ECO:0007669"/>
    <property type="project" value="InterPro"/>
</dbReference>
<dbReference type="SUPFAM" id="SSF57716">
    <property type="entry name" value="Glucocorticoid receptor-like (DNA-binding domain)"/>
    <property type="match status" value="1"/>
</dbReference>
<dbReference type="AlphaFoldDB" id="A0AAU7ZY20"/>